<dbReference type="GO" id="GO:0008168">
    <property type="term" value="F:methyltransferase activity"/>
    <property type="evidence" value="ECO:0007669"/>
    <property type="project" value="UniProtKB-KW"/>
</dbReference>
<evidence type="ECO:0000256" key="1">
    <source>
        <dbReference type="SAM" id="MobiDB-lite"/>
    </source>
</evidence>
<dbReference type="Gene3D" id="3.40.50.150">
    <property type="entry name" value="Vaccinia Virus protein VP39"/>
    <property type="match status" value="1"/>
</dbReference>
<dbReference type="SUPFAM" id="SSF53335">
    <property type="entry name" value="S-adenosyl-L-methionine-dependent methyltransferases"/>
    <property type="match status" value="1"/>
</dbReference>
<accession>A0A3L9YCY5</accession>
<comment type="caution">
    <text evidence="2">The sequence shown here is derived from an EMBL/GenBank/DDBJ whole genome shotgun (WGS) entry which is preliminary data.</text>
</comment>
<keyword evidence="2" id="KW-0808">Transferase</keyword>
<reference evidence="2 3" key="1">
    <citation type="submission" date="2018-10" db="EMBL/GenBank/DDBJ databases">
        <authorList>
            <person name="Jung H.S."/>
            <person name="Jeon C.O."/>
        </authorList>
    </citation>
    <scope>NUCLEOTIDE SEQUENCE [LARGE SCALE GENOMIC DNA]</scope>
    <source>
        <strain evidence="2 3">MA-7-27</strain>
    </source>
</reference>
<dbReference type="GO" id="GO:0032259">
    <property type="term" value="P:methylation"/>
    <property type="evidence" value="ECO:0007669"/>
    <property type="project" value="UniProtKB-KW"/>
</dbReference>
<evidence type="ECO:0000313" key="2">
    <source>
        <dbReference type="EMBL" id="RMA43886.1"/>
    </source>
</evidence>
<dbReference type="Proteomes" id="UP000281343">
    <property type="component" value="Unassembled WGS sequence"/>
</dbReference>
<evidence type="ECO:0000313" key="3">
    <source>
        <dbReference type="Proteomes" id="UP000281343"/>
    </source>
</evidence>
<organism evidence="2 3">
    <name type="scientific">Rhodophyticola porphyridii</name>
    <dbReference type="NCBI Taxonomy" id="1852017"/>
    <lineage>
        <taxon>Bacteria</taxon>
        <taxon>Pseudomonadati</taxon>
        <taxon>Pseudomonadota</taxon>
        <taxon>Alphaproteobacteria</taxon>
        <taxon>Rhodobacterales</taxon>
        <taxon>Roseobacteraceae</taxon>
        <taxon>Rhodophyticola</taxon>
    </lineage>
</organism>
<sequence>MSADIRPRFRSRPKPSHRQEESHMPQPSTDRYDICQKADAIHGWLKMVTSRRTVDILHWQEAQGYTGNLMEIGVMCGKYFSLMVDSAMRTGDTVLGIDTFQYANEKRVVTELTGVFGKAVTDRFKLWRRQSNTVSATELTHAIGRPRFISVDGAHDFENVYRDMELAEQVVSHKGVISADDFLNPLTLGVNQAINAFLSRPRAVVPVAFVANKLFLVHRSVEEEYRAAIEEMIRDGKDAEAEAFKQRATHGRHHIEQDFHGHKVLIG</sequence>
<keyword evidence="2" id="KW-0489">Methyltransferase</keyword>
<feature type="region of interest" description="Disordered" evidence="1">
    <location>
        <begin position="1"/>
        <end position="30"/>
    </location>
</feature>
<dbReference type="AlphaFoldDB" id="A0A3L9YCY5"/>
<dbReference type="EMBL" id="RCNT01000001">
    <property type="protein sequence ID" value="RMA43886.1"/>
    <property type="molecule type" value="Genomic_DNA"/>
</dbReference>
<name>A0A3L9YCY5_9RHOB</name>
<keyword evidence="3" id="KW-1185">Reference proteome</keyword>
<protein>
    <submittedName>
        <fullName evidence="2">Class I SAM-dependent methyltransferase</fullName>
    </submittedName>
</protein>
<proteinExistence type="predicted"/>
<dbReference type="InterPro" id="IPR029063">
    <property type="entry name" value="SAM-dependent_MTases_sf"/>
</dbReference>
<gene>
    <name evidence="2" type="ORF">D9R08_02890</name>
</gene>
<dbReference type="Pfam" id="PF13578">
    <property type="entry name" value="Methyltransf_24"/>
    <property type="match status" value="1"/>
</dbReference>